<reference evidence="1 2" key="1">
    <citation type="submission" date="2014-04" db="EMBL/GenBank/DDBJ databases">
        <authorList>
            <consortium name="DOE Joint Genome Institute"/>
            <person name="Kuo A."/>
            <person name="Kohler A."/>
            <person name="Costa M.D."/>
            <person name="Nagy L.G."/>
            <person name="Floudas D."/>
            <person name="Copeland A."/>
            <person name="Barry K.W."/>
            <person name="Cichocki N."/>
            <person name="Veneault-Fourrey C."/>
            <person name="LaButti K."/>
            <person name="Lindquist E.A."/>
            <person name="Lipzen A."/>
            <person name="Lundell T."/>
            <person name="Morin E."/>
            <person name="Murat C."/>
            <person name="Sun H."/>
            <person name="Tunlid A."/>
            <person name="Henrissat B."/>
            <person name="Grigoriev I.V."/>
            <person name="Hibbett D.S."/>
            <person name="Martin F."/>
            <person name="Nordberg H.P."/>
            <person name="Cantor M.N."/>
            <person name="Hua S.X."/>
        </authorList>
    </citation>
    <scope>NUCLEOTIDE SEQUENCE [LARGE SCALE GENOMIC DNA]</scope>
    <source>
        <strain evidence="1 2">441</strain>
    </source>
</reference>
<dbReference type="AlphaFoldDB" id="A0A0C9ZJI9"/>
<protein>
    <submittedName>
        <fullName evidence="1">Uncharacterized protein</fullName>
    </submittedName>
</protein>
<dbReference type="HOGENOM" id="CLU_2705809_0_0_1"/>
<accession>A0A0C9ZJI9</accession>
<dbReference type="Proteomes" id="UP000054018">
    <property type="component" value="Unassembled WGS sequence"/>
</dbReference>
<sequence length="73" mass="7938">MQSSCSGLIGTGFLLSSHLQTRTMGDSCQNSVSNITHLGDTRECRPSPSFQDDTFPLMYTLAHDWSIDPGISS</sequence>
<reference evidence="2" key="2">
    <citation type="submission" date="2015-01" db="EMBL/GenBank/DDBJ databases">
        <title>Evolutionary Origins and Diversification of the Mycorrhizal Mutualists.</title>
        <authorList>
            <consortium name="DOE Joint Genome Institute"/>
            <consortium name="Mycorrhizal Genomics Consortium"/>
            <person name="Kohler A."/>
            <person name="Kuo A."/>
            <person name="Nagy L.G."/>
            <person name="Floudas D."/>
            <person name="Copeland A."/>
            <person name="Barry K.W."/>
            <person name="Cichocki N."/>
            <person name="Veneault-Fourrey C."/>
            <person name="LaButti K."/>
            <person name="Lindquist E.A."/>
            <person name="Lipzen A."/>
            <person name="Lundell T."/>
            <person name="Morin E."/>
            <person name="Murat C."/>
            <person name="Riley R."/>
            <person name="Ohm R."/>
            <person name="Sun H."/>
            <person name="Tunlid A."/>
            <person name="Henrissat B."/>
            <person name="Grigoriev I.V."/>
            <person name="Hibbett D.S."/>
            <person name="Martin F."/>
        </authorList>
    </citation>
    <scope>NUCLEOTIDE SEQUENCE [LARGE SCALE GENOMIC DNA]</scope>
    <source>
        <strain evidence="2">441</strain>
    </source>
</reference>
<proteinExistence type="predicted"/>
<keyword evidence="2" id="KW-1185">Reference proteome</keyword>
<evidence type="ECO:0000313" key="1">
    <source>
        <dbReference type="EMBL" id="KIK20108.1"/>
    </source>
</evidence>
<dbReference type="EMBL" id="KN833772">
    <property type="protein sequence ID" value="KIK20108.1"/>
    <property type="molecule type" value="Genomic_DNA"/>
</dbReference>
<name>A0A0C9ZJI9_9AGAM</name>
<gene>
    <name evidence="1" type="ORF">PISMIDRAFT_602087</name>
</gene>
<evidence type="ECO:0000313" key="2">
    <source>
        <dbReference type="Proteomes" id="UP000054018"/>
    </source>
</evidence>
<organism evidence="1 2">
    <name type="scientific">Pisolithus microcarpus 441</name>
    <dbReference type="NCBI Taxonomy" id="765257"/>
    <lineage>
        <taxon>Eukaryota</taxon>
        <taxon>Fungi</taxon>
        <taxon>Dikarya</taxon>
        <taxon>Basidiomycota</taxon>
        <taxon>Agaricomycotina</taxon>
        <taxon>Agaricomycetes</taxon>
        <taxon>Agaricomycetidae</taxon>
        <taxon>Boletales</taxon>
        <taxon>Sclerodermatineae</taxon>
        <taxon>Pisolithaceae</taxon>
        <taxon>Pisolithus</taxon>
    </lineage>
</organism>